<comment type="function">
    <text evidence="9">Role in flagellar biosynthesis.</text>
</comment>
<evidence type="ECO:0000256" key="7">
    <source>
        <dbReference type="ARBA" id="ARBA00023136"/>
    </source>
</evidence>
<evidence type="ECO:0000256" key="6">
    <source>
        <dbReference type="ARBA" id="ARBA00022989"/>
    </source>
</evidence>
<keyword evidence="5 9" id="KW-0812">Transmembrane</keyword>
<protein>
    <recommendedName>
        <fullName evidence="3 9">Flagellar biosynthetic protein FliQ</fullName>
    </recommendedName>
</protein>
<dbReference type="PRINTS" id="PR00952">
    <property type="entry name" value="TYPE3IMQPROT"/>
</dbReference>
<evidence type="ECO:0000256" key="5">
    <source>
        <dbReference type="ARBA" id="ARBA00022692"/>
    </source>
</evidence>
<name>A0ABX0TVP6_9SPHN</name>
<evidence type="ECO:0000256" key="1">
    <source>
        <dbReference type="ARBA" id="ARBA00004651"/>
    </source>
</evidence>
<keyword evidence="10" id="KW-0969">Cilium</keyword>
<comment type="subcellular location">
    <subcellularLocation>
        <location evidence="1 9">Cell membrane</location>
        <topology evidence="1">Multi-pass membrane protein</topology>
    </subcellularLocation>
    <subcellularLocation>
        <location evidence="9">Bacterial flagellum basal body</location>
    </subcellularLocation>
</comment>
<dbReference type="EMBL" id="JAAOZC010000013">
    <property type="protein sequence ID" value="NIJ09587.1"/>
    <property type="molecule type" value="Genomic_DNA"/>
</dbReference>
<organism evidence="10 11">
    <name type="scientific">Sphingomonas vulcanisoli</name>
    <dbReference type="NCBI Taxonomy" id="1658060"/>
    <lineage>
        <taxon>Bacteria</taxon>
        <taxon>Pseudomonadati</taxon>
        <taxon>Pseudomonadota</taxon>
        <taxon>Alphaproteobacteria</taxon>
        <taxon>Sphingomonadales</taxon>
        <taxon>Sphingomonadaceae</taxon>
        <taxon>Sphingomonas</taxon>
    </lineage>
</organism>
<dbReference type="NCBIfam" id="TIGR01402">
    <property type="entry name" value="fliQ"/>
    <property type="match status" value="1"/>
</dbReference>
<evidence type="ECO:0000256" key="3">
    <source>
        <dbReference type="ARBA" id="ARBA00021718"/>
    </source>
</evidence>
<keyword evidence="8 9" id="KW-0975">Bacterial flagellum</keyword>
<comment type="similarity">
    <text evidence="2 9">Belongs to the FliQ/MopD/SpaQ family.</text>
</comment>
<reference evidence="10 11" key="1">
    <citation type="submission" date="2020-03" db="EMBL/GenBank/DDBJ databases">
        <title>Genomic Encyclopedia of Type Strains, Phase III (KMG-III): the genomes of soil and plant-associated and newly described type strains.</title>
        <authorList>
            <person name="Whitman W."/>
        </authorList>
    </citation>
    <scope>NUCLEOTIDE SEQUENCE [LARGE SCALE GENOMIC DNA]</scope>
    <source>
        <strain evidence="10 11">CECT 8804</strain>
    </source>
</reference>
<dbReference type="Proteomes" id="UP000727456">
    <property type="component" value="Unassembled WGS sequence"/>
</dbReference>
<keyword evidence="10" id="KW-0282">Flagellum</keyword>
<keyword evidence="4 9" id="KW-1003">Cell membrane</keyword>
<feature type="transmembrane region" description="Helical" evidence="9">
    <location>
        <begin position="59"/>
        <end position="78"/>
    </location>
</feature>
<proteinExistence type="inferred from homology"/>
<evidence type="ECO:0000313" key="11">
    <source>
        <dbReference type="Proteomes" id="UP000727456"/>
    </source>
</evidence>
<evidence type="ECO:0000256" key="2">
    <source>
        <dbReference type="ARBA" id="ARBA00006156"/>
    </source>
</evidence>
<keyword evidence="10" id="KW-0966">Cell projection</keyword>
<dbReference type="Pfam" id="PF01313">
    <property type="entry name" value="Bac_export_3"/>
    <property type="match status" value="1"/>
</dbReference>
<evidence type="ECO:0000313" key="10">
    <source>
        <dbReference type="EMBL" id="NIJ09587.1"/>
    </source>
</evidence>
<keyword evidence="7 9" id="KW-0472">Membrane</keyword>
<evidence type="ECO:0000256" key="8">
    <source>
        <dbReference type="ARBA" id="ARBA00023143"/>
    </source>
</evidence>
<sequence length="93" mass="9888">METAASPDYFIGVAQQALWVLALCSAPILIPALITGLIVSMIQAATSINEQTLSFIPKLIVVGACLALFGGAILYLIADFTKDIFARIPELVH</sequence>
<dbReference type="InterPro" id="IPR006305">
    <property type="entry name" value="FliQ"/>
</dbReference>
<keyword evidence="11" id="KW-1185">Reference proteome</keyword>
<dbReference type="InterPro" id="IPR002191">
    <property type="entry name" value="Bac_export_3"/>
</dbReference>
<dbReference type="PANTHER" id="PTHR34040:SF2">
    <property type="entry name" value="FLAGELLAR BIOSYNTHETIC PROTEIN FLIQ"/>
    <property type="match status" value="1"/>
</dbReference>
<comment type="caution">
    <text evidence="10">The sequence shown here is derived from an EMBL/GenBank/DDBJ whole genome shotgun (WGS) entry which is preliminary data.</text>
</comment>
<dbReference type="PANTHER" id="PTHR34040">
    <property type="entry name" value="FLAGELLAR BIOSYNTHETIC PROTEIN FLIQ"/>
    <property type="match status" value="1"/>
</dbReference>
<dbReference type="PIRSF" id="PIRSF004669">
    <property type="entry name" value="FliQ"/>
    <property type="match status" value="1"/>
</dbReference>
<accession>A0ABX0TVP6</accession>
<keyword evidence="6 9" id="KW-1133">Transmembrane helix</keyword>
<gene>
    <name evidence="9" type="primary">fliQ</name>
    <name evidence="10" type="ORF">FHS31_003224</name>
</gene>
<evidence type="ECO:0000256" key="4">
    <source>
        <dbReference type="ARBA" id="ARBA00022475"/>
    </source>
</evidence>
<dbReference type="RefSeq" id="WP_167075348.1">
    <property type="nucleotide sequence ID" value="NZ_JAAOZC010000013.1"/>
</dbReference>
<feature type="transmembrane region" description="Helical" evidence="9">
    <location>
        <begin position="17"/>
        <end position="39"/>
    </location>
</feature>
<evidence type="ECO:0000256" key="9">
    <source>
        <dbReference type="RuleBase" id="RU364090"/>
    </source>
</evidence>